<evidence type="ECO:0000313" key="3">
    <source>
        <dbReference type="Proteomes" id="UP000295830"/>
    </source>
</evidence>
<evidence type="ECO:0000256" key="1">
    <source>
        <dbReference type="SAM" id="Phobius"/>
    </source>
</evidence>
<keyword evidence="3" id="KW-1185">Reference proteome</keyword>
<evidence type="ECO:0000313" key="2">
    <source>
        <dbReference type="EMBL" id="TDT39303.1"/>
    </source>
</evidence>
<evidence type="ECO:0008006" key="4">
    <source>
        <dbReference type="Google" id="ProtNLM"/>
    </source>
</evidence>
<dbReference type="EMBL" id="SOAX01000005">
    <property type="protein sequence ID" value="TDT39303.1"/>
    <property type="molecule type" value="Genomic_DNA"/>
</dbReference>
<name>A0A4R7JQ62_9GAMM</name>
<feature type="transmembrane region" description="Helical" evidence="1">
    <location>
        <begin position="14"/>
        <end position="36"/>
    </location>
</feature>
<keyword evidence="1" id="KW-0472">Membrane</keyword>
<keyword evidence="1" id="KW-0812">Transmembrane</keyword>
<dbReference type="RefSeq" id="WP_133736479.1">
    <property type="nucleotide sequence ID" value="NZ_SOAX01000005.1"/>
</dbReference>
<feature type="transmembrane region" description="Helical" evidence="1">
    <location>
        <begin position="101"/>
        <end position="120"/>
    </location>
</feature>
<sequence length="238" mass="26042">MIQTAQRRNVQDRVIPLAGLGLVTVLLPLLTFHITYLVSASQGYVDWCVPYWDACTSISATGRDGAGYFIFKGLMLPAITLQVLFWAINHQWLKALGYPRGKGVGWIGLAAGGCLLPYVMSLGHAGDAFELARRVGTVGNVGLTGIVQILLGAVLWRSSYPLLIRGGRRLLMLSGFTLGVAMVSLILQSVLPEVHWDSIKYAFDWNLIILLNIHGIGVVLLWWKSGLGVTLPRTMNLE</sequence>
<keyword evidence="1" id="KW-1133">Transmembrane helix</keyword>
<gene>
    <name evidence="2" type="ORF">DES49_2221</name>
</gene>
<feature type="transmembrane region" description="Helical" evidence="1">
    <location>
        <begin position="69"/>
        <end position="89"/>
    </location>
</feature>
<comment type="caution">
    <text evidence="2">The sequence shown here is derived from an EMBL/GenBank/DDBJ whole genome shotgun (WGS) entry which is preliminary data.</text>
</comment>
<dbReference type="OrthoDB" id="9180406at2"/>
<dbReference type="Proteomes" id="UP000295830">
    <property type="component" value="Unassembled WGS sequence"/>
</dbReference>
<feature type="transmembrane region" description="Helical" evidence="1">
    <location>
        <begin position="203"/>
        <end position="223"/>
    </location>
</feature>
<organism evidence="2 3">
    <name type="scientific">Halospina denitrificans</name>
    <dbReference type="NCBI Taxonomy" id="332522"/>
    <lineage>
        <taxon>Bacteria</taxon>
        <taxon>Pseudomonadati</taxon>
        <taxon>Pseudomonadota</taxon>
        <taxon>Gammaproteobacteria</taxon>
        <taxon>Halospina</taxon>
    </lineage>
</organism>
<dbReference type="AlphaFoldDB" id="A0A4R7JQ62"/>
<proteinExistence type="predicted"/>
<accession>A0A4R7JQ62</accession>
<reference evidence="2 3" key="1">
    <citation type="submission" date="2019-03" db="EMBL/GenBank/DDBJ databases">
        <title>Genomic Encyclopedia of Type Strains, Phase IV (KMG-IV): sequencing the most valuable type-strain genomes for metagenomic binning, comparative biology and taxonomic classification.</title>
        <authorList>
            <person name="Goeker M."/>
        </authorList>
    </citation>
    <scope>NUCLEOTIDE SEQUENCE [LARGE SCALE GENOMIC DNA]</scope>
    <source>
        <strain evidence="2 3">DSM 15505</strain>
    </source>
</reference>
<feature type="transmembrane region" description="Helical" evidence="1">
    <location>
        <begin position="140"/>
        <end position="158"/>
    </location>
</feature>
<feature type="transmembrane region" description="Helical" evidence="1">
    <location>
        <begin position="170"/>
        <end position="191"/>
    </location>
</feature>
<protein>
    <recommendedName>
        <fullName evidence="4">DUF998 domain-containing protein</fullName>
    </recommendedName>
</protein>